<sequence length="277" mass="29859">MAQQPSVQLYSLRTAMEADLDGTLKRVAEFGFRSVEPYAFTGNAEELRRSLQAYGRSAPSGRNGAIDEEDPAKVFATAAQLGMDLVIDPFIPTERSQSADDVKRLAERMNGLADIAETEGVRFGYHNHQWELVNKVDGRHALEVLVGQLDPRVALEVDTFWATVGGADVPALLRAFGDRVRAIHVKDGTVSGDIANVLPSSESELIVSDALARAFKEQKPAGQGEVDVPAILAAAPQALRVVEFDDDAGDVFEGIAESLAWLGENDDAQGERAGEAR</sequence>
<dbReference type="SUPFAM" id="SSF51658">
    <property type="entry name" value="Xylose isomerase-like"/>
    <property type="match status" value="1"/>
</dbReference>
<dbReference type="Proteomes" id="UP000195981">
    <property type="component" value="Unassembled WGS sequence"/>
</dbReference>
<keyword evidence="1" id="KW-0119">Carbohydrate metabolism</keyword>
<evidence type="ECO:0000313" key="3">
    <source>
        <dbReference type="EMBL" id="SLM93482.1"/>
    </source>
</evidence>
<reference evidence="3 4" key="1">
    <citation type="submission" date="2017-02" db="EMBL/GenBank/DDBJ databases">
        <authorList>
            <person name="Peterson S.W."/>
        </authorList>
    </citation>
    <scope>NUCLEOTIDE SEQUENCE [LARGE SCALE GENOMIC DNA]</scope>
    <source>
        <strain evidence="3 4">CIP104813</strain>
    </source>
</reference>
<dbReference type="InterPro" id="IPR050312">
    <property type="entry name" value="IolE/XylAMocC-like"/>
</dbReference>
<keyword evidence="4" id="KW-1185">Reference proteome</keyword>
<dbReference type="Pfam" id="PF01261">
    <property type="entry name" value="AP_endonuc_2"/>
    <property type="match status" value="1"/>
</dbReference>
<dbReference type="InterPro" id="IPR036237">
    <property type="entry name" value="Xyl_isomerase-like_sf"/>
</dbReference>
<evidence type="ECO:0000313" key="4">
    <source>
        <dbReference type="Proteomes" id="UP000195981"/>
    </source>
</evidence>
<dbReference type="InterPro" id="IPR013022">
    <property type="entry name" value="Xyl_isomerase-like_TIM-brl"/>
</dbReference>
<proteinExistence type="predicted"/>
<keyword evidence="3" id="KW-0413">Isomerase</keyword>
<gene>
    <name evidence="3" type="ORF">FM110_09970</name>
</gene>
<dbReference type="PANTHER" id="PTHR12110:SF41">
    <property type="entry name" value="INOSOSE DEHYDRATASE"/>
    <property type="match status" value="1"/>
</dbReference>
<dbReference type="OrthoDB" id="5182842at2"/>
<name>A0A1X6X3X4_9MICO</name>
<dbReference type="GO" id="GO:0016853">
    <property type="term" value="F:isomerase activity"/>
    <property type="evidence" value="ECO:0007669"/>
    <property type="project" value="UniProtKB-KW"/>
</dbReference>
<feature type="domain" description="Xylose isomerase-like TIM barrel" evidence="2">
    <location>
        <begin position="25"/>
        <end position="235"/>
    </location>
</feature>
<organism evidence="3 4">
    <name type="scientific">Brachybacterium nesterenkovii</name>
    <dbReference type="NCBI Taxonomy" id="47847"/>
    <lineage>
        <taxon>Bacteria</taxon>
        <taxon>Bacillati</taxon>
        <taxon>Actinomycetota</taxon>
        <taxon>Actinomycetes</taxon>
        <taxon>Micrococcales</taxon>
        <taxon>Dermabacteraceae</taxon>
        <taxon>Brachybacterium</taxon>
    </lineage>
</organism>
<dbReference type="Gene3D" id="3.20.20.150">
    <property type="entry name" value="Divalent-metal-dependent TIM barrel enzymes"/>
    <property type="match status" value="1"/>
</dbReference>
<dbReference type="RefSeq" id="WP_087104619.1">
    <property type="nucleotide sequence ID" value="NZ_FWFG01000086.1"/>
</dbReference>
<dbReference type="EMBL" id="FWFG01000086">
    <property type="protein sequence ID" value="SLM93482.1"/>
    <property type="molecule type" value="Genomic_DNA"/>
</dbReference>
<evidence type="ECO:0000259" key="2">
    <source>
        <dbReference type="Pfam" id="PF01261"/>
    </source>
</evidence>
<accession>A0A1X6X3X4</accession>
<evidence type="ECO:0000256" key="1">
    <source>
        <dbReference type="ARBA" id="ARBA00023277"/>
    </source>
</evidence>
<dbReference type="AlphaFoldDB" id="A0A1X6X3X4"/>
<protein>
    <submittedName>
        <fullName evidence="3">Xylose isomerase domain protein TIM barrel</fullName>
    </submittedName>
</protein>
<dbReference type="PANTHER" id="PTHR12110">
    <property type="entry name" value="HYDROXYPYRUVATE ISOMERASE"/>
    <property type="match status" value="1"/>
</dbReference>